<evidence type="ECO:0000313" key="2">
    <source>
        <dbReference type="EMBL" id="CUQ12883.1"/>
    </source>
</evidence>
<dbReference type="AlphaFoldDB" id="A0A174TS04"/>
<dbReference type="RefSeq" id="WP_025579367.1">
    <property type="nucleotide sequence ID" value="NZ_CZAW01000079.1"/>
</dbReference>
<dbReference type="EMBL" id="CZAW01000079">
    <property type="protein sequence ID" value="CUQ12883.1"/>
    <property type="molecule type" value="Genomic_DNA"/>
</dbReference>
<sequence length="255" mass="28930">MERVLIISYIISMILMVGFIYCVYREKYWVFEFVNKIKKPIQQLVYVLLMLISSYAYICFSLLIEANFNAVICAVLLLLLIWAMDYLFSLCFKKSDLGISEKKRYIFMAYVGACISGFIIASRDASKLALEIPNITISVLIGAYVPFTLLLEDGKKGKVELQSMKEEWEEKYKKTFRERKAKDILSVLLFAMVYGVLLGVALSPAQNIINDIASGIGMGMATVVVAFVGLVEVKNRLTKRKNKREDADQEKSGTE</sequence>
<feature type="transmembrane region" description="Helical" evidence="1">
    <location>
        <begin position="128"/>
        <end position="151"/>
    </location>
</feature>
<keyword evidence="1" id="KW-0472">Membrane</keyword>
<accession>A0A174TS04</accession>
<feature type="transmembrane region" description="Helical" evidence="1">
    <location>
        <begin position="184"/>
        <end position="206"/>
    </location>
</feature>
<keyword evidence="1" id="KW-0812">Transmembrane</keyword>
<feature type="transmembrane region" description="Helical" evidence="1">
    <location>
        <begin position="212"/>
        <end position="233"/>
    </location>
</feature>
<proteinExistence type="predicted"/>
<keyword evidence="1" id="KW-1133">Transmembrane helix</keyword>
<feature type="transmembrane region" description="Helical" evidence="1">
    <location>
        <begin position="44"/>
        <end position="63"/>
    </location>
</feature>
<gene>
    <name evidence="2" type="ORF">ERS852523_04070</name>
</gene>
<dbReference type="OrthoDB" id="1827007at2"/>
<feature type="transmembrane region" description="Helical" evidence="1">
    <location>
        <begin position="104"/>
        <end position="122"/>
    </location>
</feature>
<dbReference type="GeneID" id="75077741"/>
<organism evidence="2 3">
    <name type="scientific">Blautia wexlerae</name>
    <dbReference type="NCBI Taxonomy" id="418240"/>
    <lineage>
        <taxon>Bacteria</taxon>
        <taxon>Bacillati</taxon>
        <taxon>Bacillota</taxon>
        <taxon>Clostridia</taxon>
        <taxon>Lachnospirales</taxon>
        <taxon>Lachnospiraceae</taxon>
        <taxon>Blautia</taxon>
    </lineage>
</organism>
<dbReference type="Proteomes" id="UP000095712">
    <property type="component" value="Unassembled WGS sequence"/>
</dbReference>
<name>A0A174TS04_9FIRM</name>
<reference evidence="2 3" key="1">
    <citation type="submission" date="2015-09" db="EMBL/GenBank/DDBJ databases">
        <authorList>
            <consortium name="Pathogen Informatics"/>
        </authorList>
    </citation>
    <scope>NUCLEOTIDE SEQUENCE [LARGE SCALE GENOMIC DNA]</scope>
    <source>
        <strain evidence="2 3">2789STDY5834911</strain>
    </source>
</reference>
<evidence type="ECO:0000256" key="1">
    <source>
        <dbReference type="SAM" id="Phobius"/>
    </source>
</evidence>
<evidence type="ECO:0000313" key="3">
    <source>
        <dbReference type="Proteomes" id="UP000095712"/>
    </source>
</evidence>
<protein>
    <submittedName>
        <fullName evidence="2">Uncharacterized protein</fullName>
    </submittedName>
</protein>
<feature type="transmembrane region" description="Helical" evidence="1">
    <location>
        <begin position="6"/>
        <end position="24"/>
    </location>
</feature>
<feature type="transmembrane region" description="Helical" evidence="1">
    <location>
        <begin position="69"/>
        <end position="92"/>
    </location>
</feature>